<keyword evidence="3" id="KW-1185">Reference proteome</keyword>
<protein>
    <submittedName>
        <fullName evidence="2">Uncharacterized protein</fullName>
    </submittedName>
</protein>
<feature type="chain" id="PRO_5016834627" evidence="1">
    <location>
        <begin position="19"/>
        <end position="124"/>
    </location>
</feature>
<reference evidence="2" key="1">
    <citation type="submission" date="2018-04" db="EMBL/GenBank/DDBJ databases">
        <title>Whole genome sequencing of Hypsizygus marmoreus.</title>
        <authorList>
            <person name="Choi I.-G."/>
            <person name="Min B."/>
            <person name="Kim J.-G."/>
            <person name="Kim S."/>
            <person name="Oh Y.-L."/>
            <person name="Kong W.-S."/>
            <person name="Park H."/>
            <person name="Jeong J."/>
            <person name="Song E.-S."/>
        </authorList>
    </citation>
    <scope>NUCLEOTIDE SEQUENCE [LARGE SCALE GENOMIC DNA]</scope>
    <source>
        <strain evidence="2">51987-8</strain>
    </source>
</reference>
<accession>A0A369JAY9</accession>
<dbReference type="OrthoDB" id="3018247at2759"/>
<gene>
    <name evidence="2" type="ORF">Hypma_014294</name>
</gene>
<feature type="signal peptide" evidence="1">
    <location>
        <begin position="1"/>
        <end position="18"/>
    </location>
</feature>
<name>A0A369JAY9_HYPMA</name>
<organism evidence="2 3">
    <name type="scientific">Hypsizygus marmoreus</name>
    <name type="common">White beech mushroom</name>
    <name type="synonym">Agaricus marmoreus</name>
    <dbReference type="NCBI Taxonomy" id="39966"/>
    <lineage>
        <taxon>Eukaryota</taxon>
        <taxon>Fungi</taxon>
        <taxon>Dikarya</taxon>
        <taxon>Basidiomycota</taxon>
        <taxon>Agaricomycotina</taxon>
        <taxon>Agaricomycetes</taxon>
        <taxon>Agaricomycetidae</taxon>
        <taxon>Agaricales</taxon>
        <taxon>Tricholomatineae</taxon>
        <taxon>Lyophyllaceae</taxon>
        <taxon>Hypsizygus</taxon>
    </lineage>
</organism>
<dbReference type="AlphaFoldDB" id="A0A369JAY9"/>
<dbReference type="Proteomes" id="UP000076154">
    <property type="component" value="Unassembled WGS sequence"/>
</dbReference>
<dbReference type="EMBL" id="LUEZ02000085">
    <property type="protein sequence ID" value="RDB19028.1"/>
    <property type="molecule type" value="Genomic_DNA"/>
</dbReference>
<comment type="caution">
    <text evidence="2">The sequence shown here is derived from an EMBL/GenBank/DDBJ whole genome shotgun (WGS) entry which is preliminary data.</text>
</comment>
<keyword evidence="1" id="KW-0732">Signal</keyword>
<evidence type="ECO:0000313" key="2">
    <source>
        <dbReference type="EMBL" id="RDB19028.1"/>
    </source>
</evidence>
<dbReference type="InParanoid" id="A0A369JAY9"/>
<evidence type="ECO:0000256" key="1">
    <source>
        <dbReference type="SAM" id="SignalP"/>
    </source>
</evidence>
<proteinExistence type="predicted"/>
<sequence length="124" mass="13128">MFFSKVFVALAAIVVIAASPMKRAASRSYTLTSTTAVSGDLPAEFNYSEYIPARQVDDQLSGSSNVVDEFPFGTLYNPGVTYTDNGDGTYSVGSALVAEGLTDEEIAEIINWLAGETLQGRTAG</sequence>
<evidence type="ECO:0000313" key="3">
    <source>
        <dbReference type="Proteomes" id="UP000076154"/>
    </source>
</evidence>